<evidence type="ECO:0000313" key="9">
    <source>
        <dbReference type="EMBL" id="RVT60252.1"/>
    </source>
</evidence>
<keyword evidence="4 7" id="KW-0812">Transmembrane</keyword>
<comment type="similarity">
    <text evidence="2">Belongs to the EamA transporter family.</text>
</comment>
<evidence type="ECO:0000256" key="2">
    <source>
        <dbReference type="ARBA" id="ARBA00007362"/>
    </source>
</evidence>
<dbReference type="GO" id="GO:0005886">
    <property type="term" value="C:plasma membrane"/>
    <property type="evidence" value="ECO:0007669"/>
    <property type="project" value="UniProtKB-SubCell"/>
</dbReference>
<feature type="transmembrane region" description="Helical" evidence="7">
    <location>
        <begin position="64"/>
        <end position="84"/>
    </location>
</feature>
<proteinExistence type="inferred from homology"/>
<dbReference type="PANTHER" id="PTHR42920">
    <property type="entry name" value="OS03G0707200 PROTEIN-RELATED"/>
    <property type="match status" value="1"/>
</dbReference>
<feature type="transmembrane region" description="Helical" evidence="7">
    <location>
        <begin position="207"/>
        <end position="224"/>
    </location>
</feature>
<feature type="transmembrane region" description="Helical" evidence="7">
    <location>
        <begin position="175"/>
        <end position="195"/>
    </location>
</feature>
<feature type="domain" description="EamA" evidence="8">
    <location>
        <begin position="144"/>
        <end position="278"/>
    </location>
</feature>
<dbReference type="InterPro" id="IPR000620">
    <property type="entry name" value="EamA_dom"/>
</dbReference>
<dbReference type="Proteomes" id="UP000288024">
    <property type="component" value="Unassembled WGS sequence"/>
</dbReference>
<accession>A0A437K8A8</accession>
<evidence type="ECO:0000256" key="6">
    <source>
        <dbReference type="ARBA" id="ARBA00023136"/>
    </source>
</evidence>
<feature type="transmembrane region" description="Helical" evidence="7">
    <location>
        <begin position="90"/>
        <end position="112"/>
    </location>
</feature>
<dbReference type="Gene3D" id="1.10.3730.20">
    <property type="match status" value="1"/>
</dbReference>
<dbReference type="SUPFAM" id="SSF103481">
    <property type="entry name" value="Multidrug resistance efflux transporter EmrE"/>
    <property type="match status" value="2"/>
</dbReference>
<evidence type="ECO:0000256" key="4">
    <source>
        <dbReference type="ARBA" id="ARBA00022692"/>
    </source>
</evidence>
<keyword evidence="5 7" id="KW-1133">Transmembrane helix</keyword>
<feature type="domain" description="EamA" evidence="8">
    <location>
        <begin position="7"/>
        <end position="135"/>
    </location>
</feature>
<reference evidence="9 10" key="1">
    <citation type="submission" date="2019-01" db="EMBL/GenBank/DDBJ databases">
        <title>Bacillus sp. M5HDSG1-1, whole genome shotgun sequence.</title>
        <authorList>
            <person name="Tuo L."/>
        </authorList>
    </citation>
    <scope>NUCLEOTIDE SEQUENCE [LARGE SCALE GENOMIC DNA]</scope>
    <source>
        <strain evidence="9 10">M5HDSG1-1</strain>
    </source>
</reference>
<organism evidence="9 10">
    <name type="scientific">Niallia taxi</name>
    <dbReference type="NCBI Taxonomy" id="2499688"/>
    <lineage>
        <taxon>Bacteria</taxon>
        <taxon>Bacillati</taxon>
        <taxon>Bacillota</taxon>
        <taxon>Bacilli</taxon>
        <taxon>Bacillales</taxon>
        <taxon>Bacillaceae</taxon>
        <taxon>Niallia</taxon>
    </lineage>
</organism>
<name>A0A437K8A8_9BACI</name>
<evidence type="ECO:0000259" key="8">
    <source>
        <dbReference type="Pfam" id="PF00892"/>
    </source>
</evidence>
<sequence>MTQKQANLILATVSMGWGTSYIFMKICADSMSPMTMVAFRFGIAFFVMIALFSKRIFPIDLKTLKYSMVTGLLLLGIFISLSYGMKTTTASTAGFLTSTTVILVPILQALIYRKWPSTMISVGVIIVAIGLALLTIGDDFALATGSLYCLAAAVFYALHIIVTNRFIKNVDPLKLGVYQLGFAALFAAIIGIFVFGDLSLPHNGLDWFAILGLALICSAYGFVMQPIAQKHTTPEVTGFIFALEPIFAAIFAAIFLHENIGLQGYAGALLVLAGVIAASLKSEKKEDETISQPVMKIKKQTI</sequence>
<dbReference type="InterPro" id="IPR037185">
    <property type="entry name" value="EmrE-like"/>
</dbReference>
<dbReference type="EMBL" id="RZTZ01000007">
    <property type="protein sequence ID" value="RVT60252.1"/>
    <property type="molecule type" value="Genomic_DNA"/>
</dbReference>
<keyword evidence="6 7" id="KW-0472">Membrane</keyword>
<feature type="transmembrane region" description="Helical" evidence="7">
    <location>
        <begin position="7"/>
        <end position="24"/>
    </location>
</feature>
<evidence type="ECO:0000256" key="3">
    <source>
        <dbReference type="ARBA" id="ARBA00022475"/>
    </source>
</evidence>
<comment type="subcellular location">
    <subcellularLocation>
        <location evidence="1">Cell membrane</location>
        <topology evidence="1">Multi-pass membrane protein</topology>
    </subcellularLocation>
</comment>
<evidence type="ECO:0000256" key="1">
    <source>
        <dbReference type="ARBA" id="ARBA00004651"/>
    </source>
</evidence>
<evidence type="ECO:0000313" key="10">
    <source>
        <dbReference type="Proteomes" id="UP000288024"/>
    </source>
</evidence>
<keyword evidence="3" id="KW-1003">Cell membrane</keyword>
<evidence type="ECO:0000256" key="5">
    <source>
        <dbReference type="ARBA" id="ARBA00022989"/>
    </source>
</evidence>
<feature type="transmembrane region" description="Helical" evidence="7">
    <location>
        <begin position="119"/>
        <end position="136"/>
    </location>
</feature>
<feature type="transmembrane region" description="Helical" evidence="7">
    <location>
        <begin position="142"/>
        <end position="163"/>
    </location>
</feature>
<feature type="transmembrane region" description="Helical" evidence="7">
    <location>
        <begin position="262"/>
        <end position="280"/>
    </location>
</feature>
<dbReference type="PANTHER" id="PTHR42920:SF5">
    <property type="entry name" value="EAMA DOMAIN-CONTAINING PROTEIN"/>
    <property type="match status" value="1"/>
</dbReference>
<dbReference type="AlphaFoldDB" id="A0A437K8A8"/>
<keyword evidence="10" id="KW-1185">Reference proteome</keyword>
<protein>
    <submittedName>
        <fullName evidence="9">DMT family transporter</fullName>
    </submittedName>
</protein>
<dbReference type="GeneID" id="87617155"/>
<comment type="caution">
    <text evidence="9">The sequence shown here is derived from an EMBL/GenBank/DDBJ whole genome shotgun (WGS) entry which is preliminary data.</text>
</comment>
<feature type="transmembrane region" description="Helical" evidence="7">
    <location>
        <begin position="30"/>
        <end position="52"/>
    </location>
</feature>
<evidence type="ECO:0000256" key="7">
    <source>
        <dbReference type="SAM" id="Phobius"/>
    </source>
</evidence>
<dbReference type="InterPro" id="IPR051258">
    <property type="entry name" value="Diverse_Substrate_Transporter"/>
</dbReference>
<dbReference type="Pfam" id="PF00892">
    <property type="entry name" value="EamA"/>
    <property type="match status" value="2"/>
</dbReference>
<dbReference type="RefSeq" id="WP_127739504.1">
    <property type="nucleotide sequence ID" value="NZ_CAJCKN010000007.1"/>
</dbReference>
<gene>
    <name evidence="9" type="ORF">EM808_17575</name>
</gene>
<feature type="transmembrane region" description="Helical" evidence="7">
    <location>
        <begin position="236"/>
        <end position="256"/>
    </location>
</feature>